<accession>A0AAW2IHH1</accession>
<organism evidence="1">
    <name type="scientific">Menopon gallinae</name>
    <name type="common">poultry shaft louse</name>
    <dbReference type="NCBI Taxonomy" id="328185"/>
    <lineage>
        <taxon>Eukaryota</taxon>
        <taxon>Metazoa</taxon>
        <taxon>Ecdysozoa</taxon>
        <taxon>Arthropoda</taxon>
        <taxon>Hexapoda</taxon>
        <taxon>Insecta</taxon>
        <taxon>Pterygota</taxon>
        <taxon>Neoptera</taxon>
        <taxon>Paraneoptera</taxon>
        <taxon>Psocodea</taxon>
        <taxon>Troctomorpha</taxon>
        <taxon>Phthiraptera</taxon>
        <taxon>Amblycera</taxon>
        <taxon>Menoponidae</taxon>
        <taxon>Menopon</taxon>
    </lineage>
</organism>
<protein>
    <submittedName>
        <fullName evidence="1">Uncharacterized protein</fullName>
    </submittedName>
</protein>
<evidence type="ECO:0000313" key="1">
    <source>
        <dbReference type="EMBL" id="KAL0281376.1"/>
    </source>
</evidence>
<dbReference type="AlphaFoldDB" id="A0AAW2IHH1"/>
<dbReference type="EMBL" id="JARGDH010000001">
    <property type="protein sequence ID" value="KAL0281376.1"/>
    <property type="molecule type" value="Genomic_DNA"/>
</dbReference>
<reference evidence="1" key="1">
    <citation type="journal article" date="2024" name="Gigascience">
        <title>Chromosome-level genome of the poultry shaft louse Menopon gallinae provides insight into the host-switching and adaptive evolution of parasitic lice.</title>
        <authorList>
            <person name="Xu Y."/>
            <person name="Ma L."/>
            <person name="Liu S."/>
            <person name="Liang Y."/>
            <person name="Liu Q."/>
            <person name="He Z."/>
            <person name="Tian L."/>
            <person name="Duan Y."/>
            <person name="Cai W."/>
            <person name="Li H."/>
            <person name="Song F."/>
        </authorList>
    </citation>
    <scope>NUCLEOTIDE SEQUENCE</scope>
    <source>
        <strain evidence="1">Cailab_2023a</strain>
    </source>
</reference>
<sequence length="85" mass="9521">MGMDYHPLRFVGGGDDEMVQDGRKGVAEKKLLNDCGEMECLGISHEDTNVEYVPLDDVKDYLVSFGPAVMGKFHDVHSHLLFHNI</sequence>
<gene>
    <name evidence="1" type="ORF">PYX00_002380</name>
</gene>
<name>A0AAW2IHH1_9NEOP</name>
<comment type="caution">
    <text evidence="1">The sequence shown here is derived from an EMBL/GenBank/DDBJ whole genome shotgun (WGS) entry which is preliminary data.</text>
</comment>
<proteinExistence type="predicted"/>